<dbReference type="InterPro" id="IPR042099">
    <property type="entry name" value="ANL_N_sf"/>
</dbReference>
<dbReference type="InterPro" id="IPR000560">
    <property type="entry name" value="His_Pase_clade-2"/>
</dbReference>
<evidence type="ECO:0000313" key="5">
    <source>
        <dbReference type="Proteomes" id="UP001320245"/>
    </source>
</evidence>
<keyword evidence="3" id="KW-0378">Hydrolase</keyword>
<reference evidence="4 5" key="1">
    <citation type="journal article" date="2023" name="PLoS ONE">
        <title>Cytospora paraplurivora sp. nov. isolated from orchards with fruit tree decline syndrome in Ontario, Canada.</title>
        <authorList>
            <person name="Ilyukhin E."/>
            <person name="Nguyen H.D.T."/>
            <person name="Castle A.J."/>
            <person name="Ellouze W."/>
        </authorList>
    </citation>
    <scope>NUCLEOTIDE SEQUENCE [LARGE SCALE GENOMIC DNA]</scope>
    <source>
        <strain evidence="4 5">FDS-564</strain>
    </source>
</reference>
<comment type="caution">
    <text evidence="4">The sequence shown here is derived from an EMBL/GenBank/DDBJ whole genome shotgun (WGS) entry which is preliminary data.</text>
</comment>
<evidence type="ECO:0000256" key="1">
    <source>
        <dbReference type="ARBA" id="ARBA00005375"/>
    </source>
</evidence>
<dbReference type="CDD" id="cd07061">
    <property type="entry name" value="HP_HAP_like"/>
    <property type="match status" value="1"/>
</dbReference>
<dbReference type="AlphaFoldDB" id="A0AAN9YMN1"/>
<dbReference type="Proteomes" id="UP001320245">
    <property type="component" value="Unassembled WGS sequence"/>
</dbReference>
<dbReference type="EMBL" id="JAJSPL020000003">
    <property type="protein sequence ID" value="KAK7748202.1"/>
    <property type="molecule type" value="Genomic_DNA"/>
</dbReference>
<sequence>MAKKVRFNVIPAWSRSGSPVPIAETHLNYFTCTLGEAARWNAENPHPFLTVNDLIDEQARELRQRPALNVAGDCHAEDGRELKSDGRNYQKVQNLHDGILAINISHILYGLRSDPININLPFNPRVEDIAYLLNTSSPFTSAGAASDLPEPIPQSHHSAASVLPSLPGGENHAIFSATPLHFHGIADCLRAWTSGAMIHIFSGTQPLTAPNIHRAVERADAYLDGACPVKYFTCEPQTLRMLAQETSKDQSKTGLRLLQRMDLVGVGADVSRGVGNYLADHGVNLVVRFRRAECGLLLTSDRDFDTDRDWSYLRADSTLQPDYYDFEPHTQIAHKDSPTLFELVVRPEWPHRDRTNRPDGSFATGDLFEGHPTIPNAWRYHSRAEEHVALSTGGKFDPTPVEGVLLASEAGRRVLDDAMVFGNGREVPGVLLLSMWNEAFVSDEEVVDEVWPAIEKLNKDSHDHAKIRKDVLVVARSSTPTGETSRLPKSDKGTILREQAEKMFAEKIQTAYREAPEFNGKREVIPDDKVMDELATLFDETMGRHIDRKRNLSDQGLDSTAYSQIRDTVSKKFFSETDTALPLNIVRNQGSIEQLSEYILRPLDQIKLVKMRSVRPVHIVLLAALATSVNKELFPGEPVVGYPGTTATGVEPAAAETAPSYPYNNGPSNEFPLVAPVPHGESSSSSFDIKKYWGNLSPWYSVSSADYGLPNASPLIPDGCNIVQVHLLYRHGARYPTDGAAPAKFAEKISNATKTGFSATGDLSFLADWTYKLGAELLTPFGRSQNFLLGLEYRQLYGSLLNNFTEKGTIPVFRTESQDRMVKTANNFAAGFFGVPEYLDEVNIEILVETSGLNNSGAPYETCTNADVSSRGDIGSKVAKKFAKKAFKSTLSRLNSLVTGITFTSTDAVAMLQLCSYETVALGYSRFCDLFSQEDYLNYEYYHDLSFYYNNGPGSPVSAAQGKGYLQEFVARLTGTYPAAESALNETFDNNPTYFPLNQSIYADATHEVVVLDTLTAFNLTALFDGEPLSVTGNTQQNNFVASKTVPFATHFTVQVLECPAYQTTKQIRFIVNDAVIPVNGTYAGCDYDANGLCSFDNVISVLHRRLDEIDYNYDCFANYTAIAGIDYNGRAPR</sequence>
<dbReference type="SUPFAM" id="SSF53254">
    <property type="entry name" value="Phosphoglycerate mutase-like"/>
    <property type="match status" value="1"/>
</dbReference>
<evidence type="ECO:0000313" key="4">
    <source>
        <dbReference type="EMBL" id="KAK7748202.1"/>
    </source>
</evidence>
<gene>
    <name evidence="4" type="ORF">SLS53_001457</name>
</gene>
<dbReference type="Pfam" id="PF23562">
    <property type="entry name" value="AMP-binding_C_3"/>
    <property type="match status" value="1"/>
</dbReference>
<dbReference type="Gene3D" id="3.40.50.1240">
    <property type="entry name" value="Phosphoglycerate mutase-like"/>
    <property type="match status" value="1"/>
</dbReference>
<accession>A0AAN9YMN1</accession>
<dbReference type="SUPFAM" id="SSF56801">
    <property type="entry name" value="Acetyl-CoA synthetase-like"/>
    <property type="match status" value="1"/>
</dbReference>
<evidence type="ECO:0000256" key="2">
    <source>
        <dbReference type="ARBA" id="ARBA00012632"/>
    </source>
</evidence>
<dbReference type="GO" id="GO:0003993">
    <property type="term" value="F:acid phosphatase activity"/>
    <property type="evidence" value="ECO:0007669"/>
    <property type="project" value="TreeGrafter"/>
</dbReference>
<name>A0AAN9YMN1_9PEZI</name>
<dbReference type="GO" id="GO:0016158">
    <property type="term" value="F:inositol hexakisphosphate 3-phosphatase activity"/>
    <property type="evidence" value="ECO:0007669"/>
    <property type="project" value="UniProtKB-EC"/>
</dbReference>
<dbReference type="Gene3D" id="3.40.50.12780">
    <property type="entry name" value="N-terminal domain of ligase-like"/>
    <property type="match status" value="1"/>
</dbReference>
<evidence type="ECO:0000256" key="3">
    <source>
        <dbReference type="ARBA" id="ARBA00022801"/>
    </source>
</evidence>
<dbReference type="InterPro" id="IPR033379">
    <property type="entry name" value="Acid_Pase_AS"/>
</dbReference>
<dbReference type="EC" id="3.1.3.8" evidence="2"/>
<protein>
    <recommendedName>
        <fullName evidence="2">3-phytase</fullName>
        <ecNumber evidence="2">3.1.3.8</ecNumber>
    </recommendedName>
</protein>
<comment type="similarity">
    <text evidence="1">Belongs to the histidine acid phosphatase family.</text>
</comment>
<dbReference type="InterPro" id="IPR029033">
    <property type="entry name" value="His_PPase_superfam"/>
</dbReference>
<dbReference type="Pfam" id="PF00328">
    <property type="entry name" value="His_Phos_2"/>
    <property type="match status" value="1"/>
</dbReference>
<organism evidence="4 5">
    <name type="scientific">Cytospora paraplurivora</name>
    <dbReference type="NCBI Taxonomy" id="2898453"/>
    <lineage>
        <taxon>Eukaryota</taxon>
        <taxon>Fungi</taxon>
        <taxon>Dikarya</taxon>
        <taxon>Ascomycota</taxon>
        <taxon>Pezizomycotina</taxon>
        <taxon>Sordariomycetes</taxon>
        <taxon>Sordariomycetidae</taxon>
        <taxon>Diaporthales</taxon>
        <taxon>Cytosporaceae</taxon>
        <taxon>Cytospora</taxon>
    </lineage>
</organism>
<dbReference type="PROSITE" id="PS00616">
    <property type="entry name" value="HIS_ACID_PHOSPHAT_1"/>
    <property type="match status" value="1"/>
</dbReference>
<dbReference type="PANTHER" id="PTHR20963:SF55">
    <property type="entry name" value="PHOSPHATASE, PUTATIVE-RELATED"/>
    <property type="match status" value="1"/>
</dbReference>
<keyword evidence="5" id="KW-1185">Reference proteome</keyword>
<proteinExistence type="inferred from homology"/>
<dbReference type="PANTHER" id="PTHR20963">
    <property type="entry name" value="MULTIPLE INOSITOL POLYPHOSPHATE PHOSPHATASE-RELATED"/>
    <property type="match status" value="1"/>
</dbReference>
<dbReference type="FunFam" id="3.40.50.1240:FF:000033">
    <property type="entry name" value="Chromosome 12, whole genome shotgun sequence"/>
    <property type="match status" value="1"/>
</dbReference>